<name>A0A8H7EUR1_9FUNG</name>
<keyword evidence="5" id="KW-1185">Reference proteome</keyword>
<dbReference type="PANTHER" id="PTHR31836">
    <property type="match status" value="1"/>
</dbReference>
<evidence type="ECO:0000313" key="5">
    <source>
        <dbReference type="Proteomes" id="UP000605846"/>
    </source>
</evidence>
<dbReference type="SUPFAM" id="SSF50685">
    <property type="entry name" value="Barwin-like endoglucanases"/>
    <property type="match status" value="1"/>
</dbReference>
<dbReference type="CDD" id="cd22191">
    <property type="entry name" value="DPBB_RlpA_EXP_N-like"/>
    <property type="match status" value="1"/>
</dbReference>
<comment type="caution">
    <text evidence="4">The sequence shown here is derived from an EMBL/GenBank/DDBJ whole genome shotgun (WGS) entry which is preliminary data.</text>
</comment>
<reference evidence="4" key="1">
    <citation type="submission" date="2020-01" db="EMBL/GenBank/DDBJ databases">
        <title>Genome Sequencing of Three Apophysomyces-Like Fungal Strains Confirms a Novel Fungal Genus in the Mucoromycota with divergent Burkholderia-like Endosymbiotic Bacteria.</title>
        <authorList>
            <person name="Stajich J.E."/>
            <person name="Macias A.M."/>
            <person name="Carter-House D."/>
            <person name="Lovett B."/>
            <person name="Kasson L.R."/>
            <person name="Berry K."/>
            <person name="Grigoriev I."/>
            <person name="Chang Y."/>
            <person name="Spatafora J."/>
            <person name="Kasson M.T."/>
        </authorList>
    </citation>
    <scope>NUCLEOTIDE SEQUENCE</scope>
    <source>
        <strain evidence="4">NRRL A-21654</strain>
    </source>
</reference>
<dbReference type="Proteomes" id="UP000605846">
    <property type="component" value="Unassembled WGS sequence"/>
</dbReference>
<dbReference type="PANTHER" id="PTHR31836:SF21">
    <property type="entry name" value="EXPANSIN-LIKE PROTEIN 7"/>
    <property type="match status" value="1"/>
</dbReference>
<feature type="compositionally biased region" description="Basic residues" evidence="2">
    <location>
        <begin position="58"/>
        <end position="86"/>
    </location>
</feature>
<feature type="signal peptide" evidence="3">
    <location>
        <begin position="1"/>
        <end position="21"/>
    </location>
</feature>
<evidence type="ECO:0000256" key="3">
    <source>
        <dbReference type="SAM" id="SignalP"/>
    </source>
</evidence>
<evidence type="ECO:0000313" key="4">
    <source>
        <dbReference type="EMBL" id="KAF7732866.1"/>
    </source>
</evidence>
<dbReference type="OrthoDB" id="623670at2759"/>
<protein>
    <recommendedName>
        <fullName evidence="6">RlpA-like protein double-psi beta-barrel domain-containing protein</fullName>
    </recommendedName>
</protein>
<dbReference type="AlphaFoldDB" id="A0A8H7EUR1"/>
<evidence type="ECO:0008006" key="6">
    <source>
        <dbReference type="Google" id="ProtNLM"/>
    </source>
</evidence>
<evidence type="ECO:0000256" key="1">
    <source>
        <dbReference type="ARBA" id="ARBA00022729"/>
    </source>
</evidence>
<dbReference type="EMBL" id="JABAYA010000001">
    <property type="protein sequence ID" value="KAF7732866.1"/>
    <property type="molecule type" value="Genomic_DNA"/>
</dbReference>
<proteinExistence type="predicted"/>
<accession>A0A8H7EUR1</accession>
<dbReference type="InterPro" id="IPR051477">
    <property type="entry name" value="Expansin_CellWall"/>
</dbReference>
<feature type="chain" id="PRO_5034260870" description="RlpA-like protein double-psi beta-barrel domain-containing protein" evidence="3">
    <location>
        <begin position="22"/>
        <end position="220"/>
    </location>
</feature>
<dbReference type="Gene3D" id="2.40.40.10">
    <property type="entry name" value="RlpA-like domain"/>
    <property type="match status" value="1"/>
</dbReference>
<sequence>MVRILPVAGLLATVAATLTAAAPTPAPVAHADTTELASMGIQVLTPDVIVDQPTLEKRGKHKKDKKKNKKNKKNKNKKNKDKKKKKHDDEDDEDEDDDHKHNNGGSSSGSGSGSGKVYTGRATFFHPATEGGAQGSCGPFANDNSLIVALNRPQYGDEDSKSKWCGKKVRVTGAEGSMVVTITDVCPNCKHGDLDLTPRVFREVVGPFKQGVGKISWQEV</sequence>
<dbReference type="InterPro" id="IPR036908">
    <property type="entry name" value="RlpA-like_sf"/>
</dbReference>
<gene>
    <name evidence="4" type="ORF">EC973_000142</name>
</gene>
<evidence type="ECO:0000256" key="2">
    <source>
        <dbReference type="SAM" id="MobiDB-lite"/>
    </source>
</evidence>
<feature type="region of interest" description="Disordered" evidence="2">
    <location>
        <begin position="52"/>
        <end position="115"/>
    </location>
</feature>
<keyword evidence="1 3" id="KW-0732">Signal</keyword>
<organism evidence="4 5">
    <name type="scientific">Apophysomyces ossiformis</name>
    <dbReference type="NCBI Taxonomy" id="679940"/>
    <lineage>
        <taxon>Eukaryota</taxon>
        <taxon>Fungi</taxon>
        <taxon>Fungi incertae sedis</taxon>
        <taxon>Mucoromycota</taxon>
        <taxon>Mucoromycotina</taxon>
        <taxon>Mucoromycetes</taxon>
        <taxon>Mucorales</taxon>
        <taxon>Mucorineae</taxon>
        <taxon>Mucoraceae</taxon>
        <taxon>Apophysomyces</taxon>
    </lineage>
</organism>